<reference evidence="1" key="1">
    <citation type="submission" date="2020-12" db="EMBL/GenBank/DDBJ databases">
        <title>Marinomonas arctica sp. nov., a psychrotolerant bacterium isolated from the Arctic.</title>
        <authorList>
            <person name="Zhang Y."/>
        </authorList>
    </citation>
    <scope>NUCLEOTIDE SEQUENCE</scope>
    <source>
        <strain evidence="1">C1424</strain>
    </source>
</reference>
<organism evidence="1 2">
    <name type="scientific">Marinomonas transparens</name>
    <dbReference type="NCBI Taxonomy" id="2795388"/>
    <lineage>
        <taxon>Bacteria</taxon>
        <taxon>Pseudomonadati</taxon>
        <taxon>Pseudomonadota</taxon>
        <taxon>Gammaproteobacteria</taxon>
        <taxon>Oceanospirillales</taxon>
        <taxon>Oceanospirillaceae</taxon>
        <taxon>Marinomonas</taxon>
    </lineage>
</organism>
<dbReference type="Proteomes" id="UP000628710">
    <property type="component" value="Unassembled WGS sequence"/>
</dbReference>
<proteinExistence type="predicted"/>
<evidence type="ECO:0000313" key="2">
    <source>
        <dbReference type="Proteomes" id="UP000628710"/>
    </source>
</evidence>
<comment type="caution">
    <text evidence="1">The sequence shown here is derived from an EMBL/GenBank/DDBJ whole genome shotgun (WGS) entry which is preliminary data.</text>
</comment>
<dbReference type="AlphaFoldDB" id="A0A934MX84"/>
<protein>
    <submittedName>
        <fullName evidence="1">DUF1415 domain-containing protein</fullName>
    </submittedName>
</protein>
<sequence>MQLSDELVTTQTMKWVNEFIIKLNVCPFAKREVERESVRFVVLRSKKVDVALEELMTEVAWLDEHPETETTLLIFPTLFKDFFRYLDFVEVAENLMFDQGCEGVYQLATFHPDYCFAGAEPGDVSNYTNRSPYPMLHLLREGSLDKAIEIYGDTSAIPVRNVEKMEEQGAAKLETIFASCMKVGKD</sequence>
<dbReference type="InterPro" id="IPR009858">
    <property type="entry name" value="DUF1415"/>
</dbReference>
<dbReference type="RefSeq" id="WP_199469440.1">
    <property type="nucleotide sequence ID" value="NZ_JAEMNX010000020.1"/>
</dbReference>
<gene>
    <name evidence="1" type="ORF">I8J31_15250</name>
</gene>
<dbReference type="Pfam" id="PF07209">
    <property type="entry name" value="DUF1415"/>
    <property type="match status" value="1"/>
</dbReference>
<keyword evidence="2" id="KW-1185">Reference proteome</keyword>
<evidence type="ECO:0000313" key="1">
    <source>
        <dbReference type="EMBL" id="MBJ7539034.1"/>
    </source>
</evidence>
<name>A0A934MX84_9GAMM</name>
<dbReference type="EMBL" id="JAEMNX010000020">
    <property type="protein sequence ID" value="MBJ7539034.1"/>
    <property type="molecule type" value="Genomic_DNA"/>
</dbReference>
<accession>A0A934MX84</accession>